<dbReference type="InterPro" id="IPR038054">
    <property type="entry name" value="LD_TPept-like_central_sf"/>
</dbReference>
<feature type="region of interest" description="Disordered" evidence="7">
    <location>
        <begin position="46"/>
        <end position="104"/>
    </location>
</feature>
<feature type="active site" description="Nucleophile" evidence="6">
    <location>
        <position position="568"/>
    </location>
</feature>
<dbReference type="OrthoDB" id="3176960at2"/>
<keyword evidence="8" id="KW-0812">Transmembrane</keyword>
<evidence type="ECO:0000256" key="2">
    <source>
        <dbReference type="ARBA" id="ARBA00022679"/>
    </source>
</evidence>
<dbReference type="PANTHER" id="PTHR30582">
    <property type="entry name" value="L,D-TRANSPEPTIDASE"/>
    <property type="match status" value="1"/>
</dbReference>
<dbReference type="Pfam" id="PF03734">
    <property type="entry name" value="YkuD"/>
    <property type="match status" value="1"/>
</dbReference>
<comment type="pathway">
    <text evidence="1 6">Cell wall biogenesis; peptidoglycan biosynthesis.</text>
</comment>
<feature type="active site" description="Proton donor/acceptor" evidence="6">
    <location>
        <position position="544"/>
    </location>
</feature>
<dbReference type="UniPathway" id="UPA00219"/>
<dbReference type="KEGG" id="ral:Rumal_0444"/>
<organism evidence="10 11">
    <name type="scientific">Ruminococcus albus (strain ATCC 27210 / DSM 20455 / JCM 14654 / NCDO 2250 / 7)</name>
    <dbReference type="NCBI Taxonomy" id="697329"/>
    <lineage>
        <taxon>Bacteria</taxon>
        <taxon>Bacillati</taxon>
        <taxon>Bacillota</taxon>
        <taxon>Clostridia</taxon>
        <taxon>Eubacteriales</taxon>
        <taxon>Oscillospiraceae</taxon>
        <taxon>Ruminococcus</taxon>
    </lineage>
</organism>
<reference evidence="10 11" key="1">
    <citation type="journal article" date="2011" name="J. Bacteriol.">
        <title>Complete genome of the cellulolytic ruminal bacterium Ruminococcus albus 7.</title>
        <authorList>
            <person name="Suen G."/>
            <person name="Stevenson D.M."/>
            <person name="Bruce D.C."/>
            <person name="Chertkov O."/>
            <person name="Copeland A."/>
            <person name="Cheng J.F."/>
            <person name="Detter C."/>
            <person name="Detter J.C."/>
            <person name="Goodwin L.A."/>
            <person name="Han C.S."/>
            <person name="Hauser L.J."/>
            <person name="Ivanova N.N."/>
            <person name="Kyrpides N.C."/>
            <person name="Land M.L."/>
            <person name="Lapidus A."/>
            <person name="Lucas S."/>
            <person name="Ovchinnikova G."/>
            <person name="Pitluck S."/>
            <person name="Tapia R."/>
            <person name="Woyke T."/>
            <person name="Boyum J."/>
            <person name="Mead D."/>
            <person name="Weimer P.J."/>
        </authorList>
    </citation>
    <scope>NUCLEOTIDE SEQUENCE [LARGE SCALE GENOMIC DNA]</scope>
    <source>
        <strain evidence="11">ATCC 27210 / DSM 20455 / JCM 14654 / NCDO 2250 / 7</strain>
    </source>
</reference>
<evidence type="ECO:0000256" key="6">
    <source>
        <dbReference type="PROSITE-ProRule" id="PRU01373"/>
    </source>
</evidence>
<evidence type="ECO:0000313" key="10">
    <source>
        <dbReference type="EMBL" id="ADU20997.1"/>
    </source>
</evidence>
<gene>
    <name evidence="10" type="ordered locus">Rumal_0444</name>
</gene>
<dbReference type="GO" id="GO:0071555">
    <property type="term" value="P:cell wall organization"/>
    <property type="evidence" value="ECO:0007669"/>
    <property type="project" value="UniProtKB-UniRule"/>
</dbReference>
<evidence type="ECO:0000256" key="4">
    <source>
        <dbReference type="ARBA" id="ARBA00022984"/>
    </source>
</evidence>
<dbReference type="CDD" id="cd16913">
    <property type="entry name" value="YkuD_like"/>
    <property type="match status" value="1"/>
</dbReference>
<dbReference type="PANTHER" id="PTHR30582:SF33">
    <property type="entry name" value="EXPORTED PROTEIN"/>
    <property type="match status" value="1"/>
</dbReference>
<sequence>METRKEDLARMIARNMSMTENFGDDPEPVRGVTDFGEDAFDTVYASAARERYPRKKRTGSSSGSRNSTAQRQRSGSRTAKSAGSKSSTNTSAVRKQAAKVKKKKKKKMTATKAALICTCILLTGLVTAGGVFIIGRKAYEDTFLDNTYISGVDVGGMDKKQALAELKKKSVIPETVYITKRDGSGMNIALKDIGYVDNTEELINKYYNGQDHGKWLNAKFEKDEYSIKNSFHYDKKKLENLLAHKLIKNQKAKPPKDAYITRSDSGSFVVVNEEDGDTIDTNKIQLLFDYVESELDNMNFDIAIGSVDCYKKAKIHADDLYEQCQKLNNLDSIEIVFDFHQGTEKIDGLTITKWIGFDEDDPVNSLEVDRDQVEQYVNRLASKYDTFGKDREFVSTSRGAITVPQGAGCYGWWLNKDAMTDYIIESIKNCESSRTEAIYYVNPDSTYSYTCNPDWLTAESDFSDTYFDVDLAKQHLWYYENGEMKMESDFVSGYPSESRNSPAGVYKLWLKERGKTLVGSSDGQSYASYVEFWNYFSTIGIGFHDASWQGGVFGGDKYKSPTWGSHGCINLPYDAAEYIYNNVPLDTPVFMYW</sequence>
<dbReference type="Proteomes" id="UP000006919">
    <property type="component" value="Chromosome"/>
</dbReference>
<dbReference type="HOGENOM" id="CLU_022707_2_1_9"/>
<protein>
    <submittedName>
        <fullName evidence="10">ErfK/YbiS/YcfS/YnhG family protein</fullName>
    </submittedName>
</protein>
<evidence type="ECO:0000256" key="3">
    <source>
        <dbReference type="ARBA" id="ARBA00022960"/>
    </source>
</evidence>
<dbReference type="InterPro" id="IPR050979">
    <property type="entry name" value="LD-transpeptidase"/>
</dbReference>
<dbReference type="Pfam" id="PF12229">
    <property type="entry name" value="PG_binding_4"/>
    <property type="match status" value="2"/>
</dbReference>
<keyword evidence="2" id="KW-0808">Transferase</keyword>
<keyword evidence="3 6" id="KW-0133">Cell shape</keyword>
<dbReference type="STRING" id="697329.Rumal_0444"/>
<keyword evidence="8" id="KW-1133">Transmembrane helix</keyword>
<evidence type="ECO:0000256" key="5">
    <source>
        <dbReference type="ARBA" id="ARBA00023316"/>
    </source>
</evidence>
<dbReference type="eggNOG" id="COG1376">
    <property type="taxonomic scope" value="Bacteria"/>
</dbReference>
<dbReference type="SUPFAM" id="SSF141523">
    <property type="entry name" value="L,D-transpeptidase catalytic domain-like"/>
    <property type="match status" value="1"/>
</dbReference>
<dbReference type="PROSITE" id="PS52029">
    <property type="entry name" value="LD_TPASE"/>
    <property type="match status" value="1"/>
</dbReference>
<keyword evidence="5 6" id="KW-0961">Cell wall biogenesis/degradation</keyword>
<accession>E6UFB1</accession>
<dbReference type="InterPro" id="IPR005490">
    <property type="entry name" value="LD_TPept_cat_dom"/>
</dbReference>
<dbReference type="GO" id="GO:0071972">
    <property type="term" value="F:peptidoglycan L,D-transpeptidase activity"/>
    <property type="evidence" value="ECO:0007669"/>
    <property type="project" value="TreeGrafter"/>
</dbReference>
<dbReference type="RefSeq" id="WP_013497189.1">
    <property type="nucleotide sequence ID" value="NC_014833.1"/>
</dbReference>
<evidence type="ECO:0000313" key="11">
    <source>
        <dbReference type="Proteomes" id="UP000006919"/>
    </source>
</evidence>
<feature type="compositionally biased region" description="Low complexity" evidence="7">
    <location>
        <begin position="59"/>
        <end position="68"/>
    </location>
</feature>
<dbReference type="AlphaFoldDB" id="E6UFB1"/>
<dbReference type="EMBL" id="CP002403">
    <property type="protein sequence ID" value="ADU20997.1"/>
    <property type="molecule type" value="Genomic_DNA"/>
</dbReference>
<feature type="compositionally biased region" description="Polar residues" evidence="7">
    <location>
        <begin position="69"/>
        <end position="91"/>
    </location>
</feature>
<dbReference type="InterPro" id="IPR022029">
    <property type="entry name" value="YoaR-like_PG-bd"/>
</dbReference>
<dbReference type="Gene3D" id="3.10.20.800">
    <property type="match status" value="1"/>
</dbReference>
<dbReference type="Gene3D" id="2.40.440.10">
    <property type="entry name" value="L,D-transpeptidase catalytic domain-like"/>
    <property type="match status" value="1"/>
</dbReference>
<dbReference type="GO" id="GO:0018104">
    <property type="term" value="P:peptidoglycan-protein cross-linking"/>
    <property type="evidence" value="ECO:0007669"/>
    <property type="project" value="TreeGrafter"/>
</dbReference>
<name>E6UFB1_RUMA7</name>
<keyword evidence="8" id="KW-0472">Membrane</keyword>
<feature type="domain" description="L,D-TPase catalytic" evidence="9">
    <location>
        <begin position="465"/>
        <end position="592"/>
    </location>
</feature>
<evidence type="ECO:0000256" key="8">
    <source>
        <dbReference type="SAM" id="Phobius"/>
    </source>
</evidence>
<dbReference type="GO" id="GO:0016740">
    <property type="term" value="F:transferase activity"/>
    <property type="evidence" value="ECO:0007669"/>
    <property type="project" value="UniProtKB-KW"/>
</dbReference>
<dbReference type="SUPFAM" id="SSF143985">
    <property type="entry name" value="L,D-transpeptidase pre-catalytic domain-like"/>
    <property type="match status" value="1"/>
</dbReference>
<feature type="transmembrane region" description="Helical" evidence="8">
    <location>
        <begin position="113"/>
        <end position="134"/>
    </location>
</feature>
<evidence type="ECO:0000259" key="9">
    <source>
        <dbReference type="PROSITE" id="PS52029"/>
    </source>
</evidence>
<dbReference type="GO" id="GO:0005576">
    <property type="term" value="C:extracellular region"/>
    <property type="evidence" value="ECO:0007669"/>
    <property type="project" value="TreeGrafter"/>
</dbReference>
<evidence type="ECO:0000256" key="7">
    <source>
        <dbReference type="SAM" id="MobiDB-lite"/>
    </source>
</evidence>
<evidence type="ECO:0000256" key="1">
    <source>
        <dbReference type="ARBA" id="ARBA00004752"/>
    </source>
</evidence>
<proteinExistence type="predicted"/>
<dbReference type="InterPro" id="IPR038063">
    <property type="entry name" value="Transpep_catalytic_dom"/>
</dbReference>
<dbReference type="GO" id="GO:0008360">
    <property type="term" value="P:regulation of cell shape"/>
    <property type="evidence" value="ECO:0007669"/>
    <property type="project" value="UniProtKB-UniRule"/>
</dbReference>
<keyword evidence="4 6" id="KW-0573">Peptidoglycan synthesis</keyword>